<keyword evidence="2" id="KW-1185">Reference proteome</keyword>
<name>A0A8B6H9L6_MYTGA</name>
<dbReference type="AlphaFoldDB" id="A0A8B6H9L6"/>
<comment type="caution">
    <text evidence="1">The sequence shown here is derived from an EMBL/GenBank/DDBJ whole genome shotgun (WGS) entry which is preliminary data.</text>
</comment>
<evidence type="ECO:0000313" key="1">
    <source>
        <dbReference type="EMBL" id="VDI76148.1"/>
    </source>
</evidence>
<organism evidence="1 2">
    <name type="scientific">Mytilus galloprovincialis</name>
    <name type="common">Mediterranean mussel</name>
    <dbReference type="NCBI Taxonomy" id="29158"/>
    <lineage>
        <taxon>Eukaryota</taxon>
        <taxon>Metazoa</taxon>
        <taxon>Spiralia</taxon>
        <taxon>Lophotrochozoa</taxon>
        <taxon>Mollusca</taxon>
        <taxon>Bivalvia</taxon>
        <taxon>Autobranchia</taxon>
        <taxon>Pteriomorphia</taxon>
        <taxon>Mytilida</taxon>
        <taxon>Mytiloidea</taxon>
        <taxon>Mytilidae</taxon>
        <taxon>Mytilinae</taxon>
        <taxon>Mytilus</taxon>
    </lineage>
</organism>
<evidence type="ECO:0000313" key="2">
    <source>
        <dbReference type="Proteomes" id="UP000596742"/>
    </source>
</evidence>
<gene>
    <name evidence="1" type="ORF">MGAL_10B043354</name>
</gene>
<dbReference type="Proteomes" id="UP000596742">
    <property type="component" value="Unassembled WGS sequence"/>
</dbReference>
<reference evidence="1" key="1">
    <citation type="submission" date="2018-11" db="EMBL/GenBank/DDBJ databases">
        <authorList>
            <person name="Alioto T."/>
            <person name="Alioto T."/>
        </authorList>
    </citation>
    <scope>NUCLEOTIDE SEQUENCE</scope>
</reference>
<accession>A0A8B6H9L6</accession>
<dbReference type="OrthoDB" id="6414146at2759"/>
<feature type="non-terminal residue" evidence="1">
    <location>
        <position position="1"/>
    </location>
</feature>
<proteinExistence type="predicted"/>
<protein>
    <submittedName>
        <fullName evidence="1">Uncharacterized protein</fullName>
    </submittedName>
</protein>
<dbReference type="EMBL" id="UYJE01009730">
    <property type="protein sequence ID" value="VDI76148.1"/>
    <property type="molecule type" value="Genomic_DNA"/>
</dbReference>
<sequence>MSVPKRKRYHLPCKHMLLVIQSESNEWTWNHSLTITEIVLSSPWTYSDCHSHTIVEEADDVLCVLDDQGSDAEKPQNITRMLNPSLHSEYSQCARSCTSNISNITNSDSKNWDYSLRMQTIMEIGSGNQSRMLSDCLPGGIFNENTEGVHKDLRVESTTVATTNIVSERDFANLDRLRREKPNANTIALDGIILFSNNKTFRWLDDLNVEKKAE</sequence>